<dbReference type="NCBIfam" id="NF003793">
    <property type="entry name" value="PRK05382.1"/>
    <property type="match status" value="1"/>
</dbReference>
<comment type="pathway">
    <text evidence="1 11">Metabolic intermediate biosynthesis; chorismate biosynthesis; chorismate from D-erythrose 4-phosphate and phosphoenolpyruvate: step 7/7.</text>
</comment>
<organism evidence="12 13">
    <name type="scientific">Calorimonas adulescens</name>
    <dbReference type="NCBI Taxonomy" id="2606906"/>
    <lineage>
        <taxon>Bacteria</taxon>
        <taxon>Bacillati</taxon>
        <taxon>Bacillota</taxon>
        <taxon>Clostridia</taxon>
        <taxon>Thermoanaerobacterales</taxon>
        <taxon>Thermoanaerobacteraceae</taxon>
        <taxon>Calorimonas</taxon>
    </lineage>
</organism>
<gene>
    <name evidence="11 12" type="primary">aroC</name>
    <name evidence="12" type="ORF">FWJ32_05770</name>
</gene>
<dbReference type="PIRSF" id="PIRSF001456">
    <property type="entry name" value="Chorismate_synth"/>
    <property type="match status" value="1"/>
</dbReference>
<evidence type="ECO:0000256" key="11">
    <source>
        <dbReference type="HAMAP-Rule" id="MF_00300"/>
    </source>
</evidence>
<evidence type="ECO:0000256" key="7">
    <source>
        <dbReference type="ARBA" id="ARBA00022827"/>
    </source>
</evidence>
<name>A0A5D8QCI9_9THEO</name>
<dbReference type="GO" id="GO:0005829">
    <property type="term" value="C:cytosol"/>
    <property type="evidence" value="ECO:0007669"/>
    <property type="project" value="TreeGrafter"/>
</dbReference>
<dbReference type="PANTHER" id="PTHR21085">
    <property type="entry name" value="CHORISMATE SYNTHASE"/>
    <property type="match status" value="1"/>
</dbReference>
<dbReference type="FunFam" id="3.60.150.10:FF:000002">
    <property type="entry name" value="Chorismate synthase"/>
    <property type="match status" value="1"/>
</dbReference>
<keyword evidence="10 11" id="KW-0456">Lyase</keyword>
<feature type="binding site" evidence="11">
    <location>
        <position position="40"/>
    </location>
    <ligand>
        <name>NADP(+)</name>
        <dbReference type="ChEBI" id="CHEBI:58349"/>
    </ligand>
</feature>
<sequence>MLRFLDAGESHGRCYVGIIDGIPAGVEIEMENINRLLKERQRVYGRGGRMEIENDEAIILSGLRGRMTTGGPIGLMIENRDYENWKDFMSPIDGIKGKGGVTVPRPGHADLPGILKFGFNDARNILERASARQTVIRTAIGGIAMEFLRQFDIEVKSHVCSIGGIVSKPNGKDKSFWINVENSLLRCGDKEAEEKMRAEIDKAKAMGDTVGGIVEIIVERVPAGIGSHTTWDKRLDTRLAAACMSVQSVKGVEIGMGFKTAERYGSEVHDEIFYSENGFYRKTNNAGGIEGGISNGEDIIVRCALKPIPTLLKPLNSVDIRSKMSAKAHVERSDVCAVPAASVVLKAVVAWEIAVAFLDKFCGDNIDEVKNAYEHYIKRLNFG</sequence>
<accession>A0A5D8QCI9</accession>
<evidence type="ECO:0000313" key="12">
    <source>
        <dbReference type="EMBL" id="TZE82261.1"/>
    </source>
</evidence>
<evidence type="ECO:0000256" key="1">
    <source>
        <dbReference type="ARBA" id="ARBA00005044"/>
    </source>
</evidence>
<evidence type="ECO:0000256" key="10">
    <source>
        <dbReference type="ARBA" id="ARBA00023239"/>
    </source>
</evidence>
<feature type="binding site" evidence="11">
    <location>
        <position position="332"/>
    </location>
    <ligand>
        <name>FMN</name>
        <dbReference type="ChEBI" id="CHEBI:58210"/>
    </ligand>
</feature>
<comment type="subunit">
    <text evidence="11">Homotetramer.</text>
</comment>
<comment type="cofactor">
    <cofactor evidence="11">
        <name>FMNH2</name>
        <dbReference type="ChEBI" id="CHEBI:57618"/>
    </cofactor>
    <text evidence="11">Reduced FMN (FMNH(2)).</text>
</comment>
<dbReference type="Proteomes" id="UP000322976">
    <property type="component" value="Unassembled WGS sequence"/>
</dbReference>
<dbReference type="Pfam" id="PF01264">
    <property type="entry name" value="Chorismate_synt"/>
    <property type="match status" value="1"/>
</dbReference>
<keyword evidence="4 11" id="KW-0028">Amino-acid biosynthesis</keyword>
<evidence type="ECO:0000256" key="9">
    <source>
        <dbReference type="ARBA" id="ARBA00023141"/>
    </source>
</evidence>
<feature type="binding site" evidence="11">
    <location>
        <position position="291"/>
    </location>
    <ligand>
        <name>FMN</name>
        <dbReference type="ChEBI" id="CHEBI:58210"/>
    </ligand>
</feature>
<evidence type="ECO:0000256" key="8">
    <source>
        <dbReference type="ARBA" id="ARBA00022857"/>
    </source>
</evidence>
<comment type="catalytic activity">
    <reaction evidence="11">
        <text>5-O-(1-carboxyvinyl)-3-phosphoshikimate = chorismate + phosphate</text>
        <dbReference type="Rhea" id="RHEA:21020"/>
        <dbReference type="ChEBI" id="CHEBI:29748"/>
        <dbReference type="ChEBI" id="CHEBI:43474"/>
        <dbReference type="ChEBI" id="CHEBI:57701"/>
        <dbReference type="EC" id="4.2.3.5"/>
    </reaction>
</comment>
<dbReference type="GO" id="GO:0008652">
    <property type="term" value="P:amino acid biosynthetic process"/>
    <property type="evidence" value="ECO:0007669"/>
    <property type="project" value="UniProtKB-KW"/>
</dbReference>
<keyword evidence="6 11" id="KW-0288">FMN</keyword>
<evidence type="ECO:0000256" key="2">
    <source>
        <dbReference type="ARBA" id="ARBA00008014"/>
    </source>
</evidence>
<feature type="binding site" evidence="11">
    <location>
        <begin position="306"/>
        <end position="310"/>
    </location>
    <ligand>
        <name>FMN</name>
        <dbReference type="ChEBI" id="CHEBI:58210"/>
    </ligand>
</feature>
<feature type="binding site" evidence="11">
    <location>
        <position position="46"/>
    </location>
    <ligand>
        <name>NADP(+)</name>
        <dbReference type="ChEBI" id="CHEBI:58349"/>
    </ligand>
</feature>
<dbReference type="SUPFAM" id="SSF103263">
    <property type="entry name" value="Chorismate synthase, AroC"/>
    <property type="match status" value="1"/>
</dbReference>
<dbReference type="Gene3D" id="3.60.150.10">
    <property type="entry name" value="Chorismate synthase AroC"/>
    <property type="match status" value="1"/>
</dbReference>
<evidence type="ECO:0000256" key="3">
    <source>
        <dbReference type="ARBA" id="ARBA00013036"/>
    </source>
</evidence>
<dbReference type="CDD" id="cd07304">
    <property type="entry name" value="Chorismate_synthase"/>
    <property type="match status" value="1"/>
</dbReference>
<dbReference type="EC" id="4.2.3.5" evidence="3 11"/>
<dbReference type="EMBL" id="VTPS01000007">
    <property type="protein sequence ID" value="TZE82261.1"/>
    <property type="molecule type" value="Genomic_DNA"/>
</dbReference>
<keyword evidence="5 11" id="KW-0285">Flavoprotein</keyword>
<dbReference type="NCBIfam" id="TIGR00033">
    <property type="entry name" value="aroC"/>
    <property type="match status" value="1"/>
</dbReference>
<feature type="binding site" evidence="11">
    <location>
        <begin position="128"/>
        <end position="130"/>
    </location>
    <ligand>
        <name>FMN</name>
        <dbReference type="ChEBI" id="CHEBI:58210"/>
    </ligand>
</feature>
<reference evidence="12 13" key="1">
    <citation type="submission" date="2019-08" db="EMBL/GenBank/DDBJ databases">
        <title>Calorimonas adulescens gen. nov., sp. nov., an anaerobic thermophilic bacterium from Sakhalin hot spring.</title>
        <authorList>
            <person name="Khomyakova M.A."/>
            <person name="Merkel A.Y."/>
            <person name="Novikov A."/>
            <person name="Bonch-Osmolovskaya E.A."/>
            <person name="Slobodkin A.I."/>
        </authorList>
    </citation>
    <scope>NUCLEOTIDE SEQUENCE [LARGE SCALE GENOMIC DNA]</scope>
    <source>
        <strain evidence="12 13">A05MB</strain>
    </source>
</reference>
<evidence type="ECO:0000313" key="13">
    <source>
        <dbReference type="Proteomes" id="UP000322976"/>
    </source>
</evidence>
<evidence type="ECO:0000256" key="6">
    <source>
        <dbReference type="ARBA" id="ARBA00022643"/>
    </source>
</evidence>
<evidence type="ECO:0000256" key="4">
    <source>
        <dbReference type="ARBA" id="ARBA00022605"/>
    </source>
</evidence>
<evidence type="ECO:0000256" key="5">
    <source>
        <dbReference type="ARBA" id="ARBA00022630"/>
    </source>
</evidence>
<protein>
    <recommendedName>
        <fullName evidence="3 11">Chorismate synthase</fullName>
        <shortName evidence="11">CS</shortName>
        <ecNumber evidence="3 11">4.2.3.5</ecNumber>
    </recommendedName>
    <alternativeName>
        <fullName evidence="11">5-enolpyruvylshikimate-3-phosphate phospholyase</fullName>
    </alternativeName>
</protein>
<feature type="binding site" evidence="11">
    <location>
        <begin position="247"/>
        <end position="248"/>
    </location>
    <ligand>
        <name>FMN</name>
        <dbReference type="ChEBI" id="CHEBI:58210"/>
    </ligand>
</feature>
<dbReference type="HAMAP" id="MF_00300">
    <property type="entry name" value="Chorismate_synth"/>
    <property type="match status" value="1"/>
</dbReference>
<dbReference type="InterPro" id="IPR035904">
    <property type="entry name" value="Chorismate_synth_AroC_sf"/>
</dbReference>
<dbReference type="RefSeq" id="WP_149545022.1">
    <property type="nucleotide sequence ID" value="NZ_VTPS01000007.1"/>
</dbReference>
<comment type="caution">
    <text evidence="12">The sequence shown here is derived from an EMBL/GenBank/DDBJ whole genome shotgun (WGS) entry which is preliminary data.</text>
</comment>
<dbReference type="AlphaFoldDB" id="A0A5D8QCI9"/>
<comment type="similarity">
    <text evidence="2 11">Belongs to the chorismate synthase family.</text>
</comment>
<dbReference type="GO" id="GO:0009073">
    <property type="term" value="P:aromatic amino acid family biosynthetic process"/>
    <property type="evidence" value="ECO:0007669"/>
    <property type="project" value="UniProtKB-KW"/>
</dbReference>
<dbReference type="GO" id="GO:0009423">
    <property type="term" value="P:chorismate biosynthetic process"/>
    <property type="evidence" value="ECO:0007669"/>
    <property type="project" value="UniProtKB-UniRule"/>
</dbReference>
<comment type="function">
    <text evidence="11">Catalyzes the anti-1,4-elimination of the C-3 phosphate and the C-6 proR hydrogen from 5-enolpyruvylshikimate-3-phosphate (EPSP) to yield chorismate, which is the branch point compound that serves as the starting substrate for the three terminal pathways of aromatic amino acid biosynthesis. This reaction introduces a second double bond into the aromatic ring system.</text>
</comment>
<keyword evidence="13" id="KW-1185">Reference proteome</keyword>
<dbReference type="PANTHER" id="PTHR21085:SF0">
    <property type="entry name" value="CHORISMATE SYNTHASE"/>
    <property type="match status" value="1"/>
</dbReference>
<dbReference type="UniPathway" id="UPA00053">
    <property type="reaction ID" value="UER00090"/>
</dbReference>
<dbReference type="InterPro" id="IPR000453">
    <property type="entry name" value="Chorismate_synth"/>
</dbReference>
<proteinExistence type="inferred from homology"/>
<keyword evidence="9 11" id="KW-0057">Aromatic amino acid biosynthesis</keyword>
<dbReference type="GO" id="GO:0004107">
    <property type="term" value="F:chorismate synthase activity"/>
    <property type="evidence" value="ECO:0007669"/>
    <property type="project" value="UniProtKB-UniRule"/>
</dbReference>
<keyword evidence="8 11" id="KW-0521">NADP</keyword>
<keyword evidence="7 11" id="KW-0274">FAD</keyword>
<dbReference type="GO" id="GO:0010181">
    <property type="term" value="F:FMN binding"/>
    <property type="evidence" value="ECO:0007669"/>
    <property type="project" value="TreeGrafter"/>
</dbReference>